<feature type="transmembrane region" description="Helical" evidence="1">
    <location>
        <begin position="28"/>
        <end position="45"/>
    </location>
</feature>
<keyword evidence="1" id="KW-1133">Transmembrane helix</keyword>
<organism evidence="2 3">
    <name type="scientific">Methylorubrum zatmanii</name>
    <dbReference type="NCBI Taxonomy" id="29429"/>
    <lineage>
        <taxon>Bacteria</taxon>
        <taxon>Pseudomonadati</taxon>
        <taxon>Pseudomonadota</taxon>
        <taxon>Alphaproteobacteria</taxon>
        <taxon>Hyphomicrobiales</taxon>
        <taxon>Methylobacteriaceae</taxon>
        <taxon>Methylorubrum</taxon>
    </lineage>
</organism>
<keyword evidence="3" id="KW-1185">Reference proteome</keyword>
<gene>
    <name evidence="2" type="ORF">ACFQDP_20660</name>
</gene>
<keyword evidence="1" id="KW-0472">Membrane</keyword>
<proteinExistence type="predicted"/>
<evidence type="ECO:0000313" key="2">
    <source>
        <dbReference type="EMBL" id="MFC6391722.1"/>
    </source>
</evidence>
<accession>A0ABW1WVQ6</accession>
<evidence type="ECO:0000256" key="1">
    <source>
        <dbReference type="SAM" id="Phobius"/>
    </source>
</evidence>
<evidence type="ECO:0000313" key="3">
    <source>
        <dbReference type="Proteomes" id="UP001596237"/>
    </source>
</evidence>
<dbReference type="Proteomes" id="UP001596237">
    <property type="component" value="Unassembled WGS sequence"/>
</dbReference>
<dbReference type="RefSeq" id="WP_192281298.1">
    <property type="nucleotide sequence ID" value="NZ_JBHSTT010000081.1"/>
</dbReference>
<dbReference type="EMBL" id="JBHSTT010000081">
    <property type="protein sequence ID" value="MFC6391722.1"/>
    <property type="molecule type" value="Genomic_DNA"/>
</dbReference>
<name>A0ABW1WVQ6_9HYPH</name>
<keyword evidence="1" id="KW-0812">Transmembrane</keyword>
<feature type="transmembrane region" description="Helical" evidence="1">
    <location>
        <begin position="5"/>
        <end position="22"/>
    </location>
</feature>
<protein>
    <submittedName>
        <fullName evidence="2">Uncharacterized protein</fullName>
    </submittedName>
</protein>
<reference evidence="3" key="1">
    <citation type="journal article" date="2019" name="Int. J. Syst. Evol. Microbiol.">
        <title>The Global Catalogue of Microorganisms (GCM) 10K type strain sequencing project: providing services to taxonomists for standard genome sequencing and annotation.</title>
        <authorList>
            <consortium name="The Broad Institute Genomics Platform"/>
            <consortium name="The Broad Institute Genome Sequencing Center for Infectious Disease"/>
            <person name="Wu L."/>
            <person name="Ma J."/>
        </authorList>
    </citation>
    <scope>NUCLEOTIDE SEQUENCE [LARGE SCALE GENOMIC DNA]</scope>
    <source>
        <strain evidence="3">CCUG 36916</strain>
    </source>
</reference>
<sequence>MILRILLLIVGLCVVYFSLASLRVHLYVTLLLLFICAGPLSYLIFREETE</sequence>
<comment type="caution">
    <text evidence="2">The sequence shown here is derived from an EMBL/GenBank/DDBJ whole genome shotgun (WGS) entry which is preliminary data.</text>
</comment>